<reference evidence="2 3" key="1">
    <citation type="submission" date="2024-01" db="EMBL/GenBank/DDBJ databases">
        <authorList>
            <person name="Waweru B."/>
        </authorList>
    </citation>
    <scope>NUCLEOTIDE SEQUENCE [LARGE SCALE GENOMIC DNA]</scope>
</reference>
<dbReference type="AlphaFoldDB" id="A0AAV1RTS0"/>
<keyword evidence="3" id="KW-1185">Reference proteome</keyword>
<name>A0AAV1RTS0_9ROSI</name>
<feature type="region of interest" description="Disordered" evidence="1">
    <location>
        <begin position="1"/>
        <end position="39"/>
    </location>
</feature>
<sequence length="114" mass="13512">EEGGKREVKRNREKRGEREVWKEKRSWRDKIEGKSSSEEEVGSCHHWNRTFTIRANIGINRHHLNQIKTAMRYPMIFTTYNALRFLACMCGNDDDDNSVAKMKDAEEALEARRR</sequence>
<dbReference type="Proteomes" id="UP001314170">
    <property type="component" value="Unassembled WGS sequence"/>
</dbReference>
<dbReference type="EMBL" id="CAWUPB010001159">
    <property type="protein sequence ID" value="CAK7340079.1"/>
    <property type="molecule type" value="Genomic_DNA"/>
</dbReference>
<evidence type="ECO:0000313" key="3">
    <source>
        <dbReference type="Proteomes" id="UP001314170"/>
    </source>
</evidence>
<comment type="caution">
    <text evidence="2">The sequence shown here is derived from an EMBL/GenBank/DDBJ whole genome shotgun (WGS) entry which is preliminary data.</text>
</comment>
<protein>
    <submittedName>
        <fullName evidence="2">Uncharacterized protein</fullName>
    </submittedName>
</protein>
<proteinExistence type="predicted"/>
<organism evidence="2 3">
    <name type="scientific">Dovyalis caffra</name>
    <dbReference type="NCBI Taxonomy" id="77055"/>
    <lineage>
        <taxon>Eukaryota</taxon>
        <taxon>Viridiplantae</taxon>
        <taxon>Streptophyta</taxon>
        <taxon>Embryophyta</taxon>
        <taxon>Tracheophyta</taxon>
        <taxon>Spermatophyta</taxon>
        <taxon>Magnoliopsida</taxon>
        <taxon>eudicotyledons</taxon>
        <taxon>Gunneridae</taxon>
        <taxon>Pentapetalae</taxon>
        <taxon>rosids</taxon>
        <taxon>fabids</taxon>
        <taxon>Malpighiales</taxon>
        <taxon>Salicaceae</taxon>
        <taxon>Flacourtieae</taxon>
        <taxon>Dovyalis</taxon>
    </lineage>
</organism>
<evidence type="ECO:0000256" key="1">
    <source>
        <dbReference type="SAM" id="MobiDB-lite"/>
    </source>
</evidence>
<evidence type="ECO:0000313" key="2">
    <source>
        <dbReference type="EMBL" id="CAK7340079.1"/>
    </source>
</evidence>
<accession>A0AAV1RTS0</accession>
<feature type="non-terminal residue" evidence="2">
    <location>
        <position position="1"/>
    </location>
</feature>
<gene>
    <name evidence="2" type="ORF">DCAF_LOCUS15160</name>
</gene>
<feature type="compositionally biased region" description="Basic and acidic residues" evidence="1">
    <location>
        <begin position="14"/>
        <end position="37"/>
    </location>
</feature>